<dbReference type="InterPro" id="IPR003599">
    <property type="entry name" value="Ig_sub"/>
</dbReference>
<evidence type="ECO:0000256" key="1">
    <source>
        <dbReference type="ARBA" id="ARBA00023157"/>
    </source>
</evidence>
<dbReference type="GO" id="GO:0030424">
    <property type="term" value="C:axon"/>
    <property type="evidence" value="ECO:0007669"/>
    <property type="project" value="TreeGrafter"/>
</dbReference>
<evidence type="ECO:0000259" key="3">
    <source>
        <dbReference type="PROSITE" id="PS50835"/>
    </source>
</evidence>
<dbReference type="InterPro" id="IPR013098">
    <property type="entry name" value="Ig_I-set"/>
</dbReference>
<gene>
    <name evidence="4" type="ORF">SBAD_LOCUS5250</name>
</gene>
<dbReference type="InterPro" id="IPR003598">
    <property type="entry name" value="Ig_sub2"/>
</dbReference>
<reference evidence="4 5" key="2">
    <citation type="submission" date="2018-11" db="EMBL/GenBank/DDBJ databases">
        <authorList>
            <consortium name="Pathogen Informatics"/>
        </authorList>
    </citation>
    <scope>NUCLEOTIDE SEQUENCE [LARGE SCALE GENOMIC DNA]</scope>
</reference>
<dbReference type="SMART" id="SM00406">
    <property type="entry name" value="IGv"/>
    <property type="match status" value="2"/>
</dbReference>
<dbReference type="FunFam" id="2.60.40.10:FF:000641">
    <property type="entry name" value="Intercellular adhesion molecule 1"/>
    <property type="match status" value="1"/>
</dbReference>
<dbReference type="OrthoDB" id="114660at2759"/>
<dbReference type="GO" id="GO:0005886">
    <property type="term" value="C:plasma membrane"/>
    <property type="evidence" value="ECO:0007669"/>
    <property type="project" value="TreeGrafter"/>
</dbReference>
<dbReference type="InterPro" id="IPR013106">
    <property type="entry name" value="Ig_V-set"/>
</dbReference>
<proteinExistence type="predicted"/>
<dbReference type="WBParaSite" id="SBAD_0000546601-mRNA-1">
    <property type="protein sequence ID" value="SBAD_0000546601-mRNA-1"/>
    <property type="gene ID" value="SBAD_0000546601"/>
</dbReference>
<dbReference type="Gene3D" id="2.60.40.10">
    <property type="entry name" value="Immunoglobulins"/>
    <property type="match status" value="3"/>
</dbReference>
<dbReference type="EMBL" id="UZAM01008863">
    <property type="protein sequence ID" value="VDP06732.1"/>
    <property type="molecule type" value="Genomic_DNA"/>
</dbReference>
<dbReference type="SMART" id="SM00408">
    <property type="entry name" value="IGc2"/>
    <property type="match status" value="2"/>
</dbReference>
<dbReference type="PROSITE" id="PS50835">
    <property type="entry name" value="IG_LIKE"/>
    <property type="match status" value="3"/>
</dbReference>
<evidence type="ECO:0000313" key="6">
    <source>
        <dbReference type="WBParaSite" id="SBAD_0000546601-mRNA-1"/>
    </source>
</evidence>
<evidence type="ECO:0000313" key="4">
    <source>
        <dbReference type="EMBL" id="VDP06732.1"/>
    </source>
</evidence>
<dbReference type="AlphaFoldDB" id="A0A183INQ4"/>
<dbReference type="PANTHER" id="PTHR10075:SF100">
    <property type="entry name" value="FASCICLIN-2"/>
    <property type="match status" value="1"/>
</dbReference>
<dbReference type="GO" id="GO:0070593">
    <property type="term" value="P:dendrite self-avoidance"/>
    <property type="evidence" value="ECO:0007669"/>
    <property type="project" value="TreeGrafter"/>
</dbReference>
<dbReference type="PANTHER" id="PTHR10075">
    <property type="entry name" value="BASIGIN RELATED"/>
    <property type="match status" value="1"/>
</dbReference>
<protein>
    <submittedName>
        <fullName evidence="6">Ig-like domain-containing protein</fullName>
    </submittedName>
</protein>
<feature type="domain" description="Ig-like" evidence="3">
    <location>
        <begin position="63"/>
        <end position="145"/>
    </location>
</feature>
<dbReference type="Pfam" id="PF07679">
    <property type="entry name" value="I-set"/>
    <property type="match status" value="1"/>
</dbReference>
<sequence>MIPTLWEARFVLQNGSLLIPRASGPQSEKNLYSDAGDYQCEIIVNDRWIYFSRKARLRYAVLSRFEDQPTNRRVFLGDTVVIPCRIKGSPPPQFHWYKDAQLIDDGVSGIAINPVTGTLEIEQVQMKDQGVYKCKAENSDRARFSKEGHLTVEPKEEANELMEPKFENKPRGIVANVGTSAVLECAANGYPMPTIQWLKEDSPFLFDEKRMTRFGQASIIINRVRLEDAGVYTCQASNSEDTVECRSTLEVQVPPSIVVPPKNVTSTEANDVYLECNSSGIPQPSISWYKNGELLKPSEYFVVSVFLCKVLVFATRNRFL</sequence>
<dbReference type="PIRSF" id="PIRSF000615">
    <property type="entry name" value="TyrPK_CSF1-R"/>
    <property type="match status" value="1"/>
</dbReference>
<keyword evidence="2" id="KW-0393">Immunoglobulin domain</keyword>
<keyword evidence="1" id="KW-1015">Disulfide bond</keyword>
<feature type="domain" description="Ig-like" evidence="3">
    <location>
        <begin position="255"/>
        <end position="310"/>
    </location>
</feature>
<dbReference type="InterPro" id="IPR007110">
    <property type="entry name" value="Ig-like_dom"/>
</dbReference>
<dbReference type="GO" id="GO:0007411">
    <property type="term" value="P:axon guidance"/>
    <property type="evidence" value="ECO:0007669"/>
    <property type="project" value="TreeGrafter"/>
</dbReference>
<dbReference type="FunFam" id="2.60.40.10:FF:000032">
    <property type="entry name" value="palladin isoform X1"/>
    <property type="match status" value="1"/>
</dbReference>
<dbReference type="Pfam" id="PF13927">
    <property type="entry name" value="Ig_3"/>
    <property type="match status" value="2"/>
</dbReference>
<dbReference type="SUPFAM" id="SSF48726">
    <property type="entry name" value="Immunoglobulin"/>
    <property type="match status" value="3"/>
</dbReference>
<dbReference type="SMART" id="SM00409">
    <property type="entry name" value="IG"/>
    <property type="match status" value="2"/>
</dbReference>
<dbReference type="GO" id="GO:0007156">
    <property type="term" value="P:homophilic cell adhesion via plasma membrane adhesion molecules"/>
    <property type="evidence" value="ECO:0007669"/>
    <property type="project" value="TreeGrafter"/>
</dbReference>
<keyword evidence="5" id="KW-1185">Reference proteome</keyword>
<accession>A0A183INQ4</accession>
<dbReference type="CDD" id="cd00096">
    <property type="entry name" value="Ig"/>
    <property type="match status" value="1"/>
</dbReference>
<dbReference type="Proteomes" id="UP000270296">
    <property type="component" value="Unassembled WGS sequence"/>
</dbReference>
<evidence type="ECO:0000256" key="2">
    <source>
        <dbReference type="ARBA" id="ARBA00023319"/>
    </source>
</evidence>
<dbReference type="GO" id="GO:0098632">
    <property type="term" value="F:cell-cell adhesion mediator activity"/>
    <property type="evidence" value="ECO:0007669"/>
    <property type="project" value="TreeGrafter"/>
</dbReference>
<reference evidence="6" key="1">
    <citation type="submission" date="2016-06" db="UniProtKB">
        <authorList>
            <consortium name="WormBaseParasite"/>
        </authorList>
    </citation>
    <scope>IDENTIFICATION</scope>
</reference>
<dbReference type="InterPro" id="IPR013783">
    <property type="entry name" value="Ig-like_fold"/>
</dbReference>
<name>A0A183INQ4_9BILA</name>
<organism evidence="6">
    <name type="scientific">Soboliphyme baturini</name>
    <dbReference type="NCBI Taxonomy" id="241478"/>
    <lineage>
        <taxon>Eukaryota</taxon>
        <taxon>Metazoa</taxon>
        <taxon>Ecdysozoa</taxon>
        <taxon>Nematoda</taxon>
        <taxon>Enoplea</taxon>
        <taxon>Dorylaimia</taxon>
        <taxon>Dioctophymatida</taxon>
        <taxon>Dioctophymatoidea</taxon>
        <taxon>Soboliphymatidae</taxon>
        <taxon>Soboliphyme</taxon>
    </lineage>
</organism>
<evidence type="ECO:0000313" key="5">
    <source>
        <dbReference type="Proteomes" id="UP000270296"/>
    </source>
</evidence>
<dbReference type="InterPro" id="IPR036179">
    <property type="entry name" value="Ig-like_dom_sf"/>
</dbReference>
<feature type="domain" description="Ig-like" evidence="3">
    <location>
        <begin position="164"/>
        <end position="250"/>
    </location>
</feature>